<organism evidence="2 3">
    <name type="scientific">Azospirillum brasilense</name>
    <dbReference type="NCBI Taxonomy" id="192"/>
    <lineage>
        <taxon>Bacteria</taxon>
        <taxon>Pseudomonadati</taxon>
        <taxon>Pseudomonadota</taxon>
        <taxon>Alphaproteobacteria</taxon>
        <taxon>Rhodospirillales</taxon>
        <taxon>Azospirillaceae</taxon>
        <taxon>Azospirillum</taxon>
    </lineage>
</organism>
<dbReference type="EMBL" id="VITH01000004">
    <property type="protein sequence ID" value="TWA85117.1"/>
    <property type="molecule type" value="Genomic_DNA"/>
</dbReference>
<feature type="compositionally biased region" description="Basic and acidic residues" evidence="1">
    <location>
        <begin position="73"/>
        <end position="90"/>
    </location>
</feature>
<evidence type="ECO:0000256" key="1">
    <source>
        <dbReference type="SAM" id="MobiDB-lite"/>
    </source>
</evidence>
<keyword evidence="2" id="KW-0436">Ligase</keyword>
<accession>A0A560CJY1</accession>
<evidence type="ECO:0000313" key="2">
    <source>
        <dbReference type="EMBL" id="TWA85117.1"/>
    </source>
</evidence>
<dbReference type="GO" id="GO:0016874">
    <property type="term" value="F:ligase activity"/>
    <property type="evidence" value="ECO:0007669"/>
    <property type="project" value="UniProtKB-KW"/>
</dbReference>
<evidence type="ECO:0000313" key="3">
    <source>
        <dbReference type="Proteomes" id="UP000318529"/>
    </source>
</evidence>
<dbReference type="AlphaFoldDB" id="A0A560CJY1"/>
<dbReference type="Proteomes" id="UP000318529">
    <property type="component" value="Unassembled WGS sequence"/>
</dbReference>
<sequence length="345" mass="37592">MNTAFRTPPHPTTTDGAPRTVGVEVEFANLDAPSAAAVVRRLYGGALEPESPHRCRVTGTRLGDFAVELDMRSAHPGKAPDKVEASKAEEGEAGPTDKGLGKAVGKAVDGVVEALRPWWGNIGSLVMPFEIAAPPVPIARLAELEPLFSALSDQGAAGTDASPLFAFGLHLNPQVARTDGDYVLDHLKAFLLLAPWLRREIRVDPTRRLTGFIAAFPVDYAVKVVDPAYRPDLDGLIGDYLEANPTRNRELDLFPLFAHLAPQTMAAKLADPHVRPRPTFHYRLPNARLGDPDWRLAQDWNRWVAVEELAADRGRLDALGTDFRAFAARKALDDWAAEAGRRLAV</sequence>
<dbReference type="InterPro" id="IPR022025">
    <property type="entry name" value="Amidoligase_2"/>
</dbReference>
<feature type="region of interest" description="Disordered" evidence="1">
    <location>
        <begin position="73"/>
        <end position="101"/>
    </location>
</feature>
<name>A0A560CJY1_AZOBR</name>
<comment type="caution">
    <text evidence="2">The sequence shown here is derived from an EMBL/GenBank/DDBJ whole genome shotgun (WGS) entry which is preliminary data.</text>
</comment>
<dbReference type="RefSeq" id="WP_145682464.1">
    <property type="nucleotide sequence ID" value="NZ_VITH01000004.1"/>
</dbReference>
<proteinExistence type="predicted"/>
<gene>
    <name evidence="2" type="ORF">FBZ83_104389</name>
</gene>
<reference evidence="2 3" key="1">
    <citation type="submission" date="2019-06" db="EMBL/GenBank/DDBJ databases">
        <title>Genomic Encyclopedia of Type Strains, Phase IV (KMG-V): Genome sequencing to study the core and pangenomes of soil and plant-associated prokaryotes.</title>
        <authorList>
            <person name="Whitman W."/>
        </authorList>
    </citation>
    <scope>NUCLEOTIDE SEQUENCE [LARGE SCALE GENOMIC DNA]</scope>
    <source>
        <strain evidence="2 3">BR 11650</strain>
    </source>
</reference>
<protein>
    <submittedName>
        <fullName evidence="2">Putative amidoligase enzyme</fullName>
    </submittedName>
</protein>
<dbReference type="Pfam" id="PF12224">
    <property type="entry name" value="Amidoligase_2"/>
    <property type="match status" value="1"/>
</dbReference>